<dbReference type="InParanoid" id="A0A212RDF6"/>
<dbReference type="Proteomes" id="UP000197025">
    <property type="component" value="Unassembled WGS sequence"/>
</dbReference>
<organism evidence="1 2">
    <name type="scientific">Thermoflexus hugenholtzii JAD2</name>
    <dbReference type="NCBI Taxonomy" id="877466"/>
    <lineage>
        <taxon>Bacteria</taxon>
        <taxon>Bacillati</taxon>
        <taxon>Chloroflexota</taxon>
        <taxon>Thermoflexia</taxon>
        <taxon>Thermoflexales</taxon>
        <taxon>Thermoflexaceae</taxon>
        <taxon>Thermoflexus</taxon>
    </lineage>
</organism>
<evidence type="ECO:0000313" key="1">
    <source>
        <dbReference type="EMBL" id="SNB70287.1"/>
    </source>
</evidence>
<reference evidence="2" key="1">
    <citation type="submission" date="2017-06" db="EMBL/GenBank/DDBJ databases">
        <authorList>
            <person name="Varghese N."/>
            <person name="Submissions S."/>
        </authorList>
    </citation>
    <scope>NUCLEOTIDE SEQUENCE [LARGE SCALE GENOMIC DNA]</scope>
    <source>
        <strain evidence="2">JAD2</strain>
    </source>
</reference>
<dbReference type="RefSeq" id="WP_088571851.1">
    <property type="nucleotide sequence ID" value="NZ_FYEK01000044.1"/>
</dbReference>
<proteinExistence type="predicted"/>
<gene>
    <name evidence="1" type="ORF">SAMN02746019_00011940</name>
</gene>
<accession>A0A212RDF6</accession>
<dbReference type="AlphaFoldDB" id="A0A212RDF6"/>
<keyword evidence="2" id="KW-1185">Reference proteome</keyword>
<sequence length="81" mass="9370">MSAAAIDELVGWALIDERIREELLGPRRAEVLARYDLTEEERQWLLRVRAKDLTGFAAAAARWLEHRAARDETPFPDYLFA</sequence>
<evidence type="ECO:0000313" key="2">
    <source>
        <dbReference type="Proteomes" id="UP000197025"/>
    </source>
</evidence>
<dbReference type="EMBL" id="FYEK01000044">
    <property type="protein sequence ID" value="SNB70287.1"/>
    <property type="molecule type" value="Genomic_DNA"/>
</dbReference>
<protein>
    <submittedName>
        <fullName evidence="1">Uncharacterized protein</fullName>
    </submittedName>
</protein>
<name>A0A212RDF6_9CHLR</name>